<dbReference type="EMBL" id="CP007585">
    <property type="protein sequence ID" value="AJC49869.1"/>
    <property type="molecule type" value="Genomic_DNA"/>
</dbReference>
<dbReference type="Pfam" id="PF08207">
    <property type="entry name" value="EFP_N"/>
    <property type="match status" value="1"/>
</dbReference>
<evidence type="ECO:0000256" key="1">
    <source>
        <dbReference type="ARBA" id="ARBA00004496"/>
    </source>
</evidence>
<dbReference type="SUPFAM" id="SSF50104">
    <property type="entry name" value="Translation proteins SH3-like domain"/>
    <property type="match status" value="1"/>
</dbReference>
<dbReference type="FunFam" id="2.30.30.30:FF:000003">
    <property type="entry name" value="Elongation factor P"/>
    <property type="match status" value="1"/>
</dbReference>
<dbReference type="PROSITE" id="PS01275">
    <property type="entry name" value="EFP"/>
    <property type="match status" value="1"/>
</dbReference>
<evidence type="ECO:0000256" key="10">
    <source>
        <dbReference type="RuleBase" id="RU004389"/>
    </source>
</evidence>
<proteinExistence type="inferred from homology"/>
<dbReference type="OrthoDB" id="9801844at2"/>
<sequence>MVNVNEFRPGITFEFENEIYVVISAQHSKQGRSQANLKAKVKNLRTGAIIVKTFSGGERVGKAHIEKISMSYLYNDGANIVLMDDNTYEQVVIENARISWELNFLTEGTKVKLRKFNNEILDIELPAKIELKIDSTFDAVKGNTTTNPTKKATLETGYEIDVPLFIKEGESIIVSTEDGKYVSRGEKN</sequence>
<dbReference type="PANTHER" id="PTHR30053">
    <property type="entry name" value="ELONGATION FACTOR P"/>
    <property type="match status" value="1"/>
</dbReference>
<comment type="similarity">
    <text evidence="3 8 10">Belongs to the elongation factor P family.</text>
</comment>
<evidence type="ECO:0000256" key="9">
    <source>
        <dbReference type="NCBIfam" id="TIGR00038"/>
    </source>
</evidence>
<keyword evidence="4 8" id="KW-0963">Cytoplasm</keyword>
<dbReference type="FunFam" id="2.40.50.140:FF:000004">
    <property type="entry name" value="Elongation factor P"/>
    <property type="match status" value="1"/>
</dbReference>
<dbReference type="CDD" id="cd04470">
    <property type="entry name" value="S1_EF-P_repeat_1"/>
    <property type="match status" value="1"/>
</dbReference>
<dbReference type="STRING" id="743971.MYF_01775"/>
<dbReference type="InterPro" id="IPR014722">
    <property type="entry name" value="Rib_uL2_dom2"/>
</dbReference>
<dbReference type="Gene3D" id="2.40.50.140">
    <property type="entry name" value="Nucleic acid-binding proteins"/>
    <property type="match status" value="2"/>
</dbReference>
<dbReference type="InterPro" id="IPR011768">
    <property type="entry name" value="Transl_elongation_fac_P"/>
</dbReference>
<evidence type="ECO:0000256" key="5">
    <source>
        <dbReference type="ARBA" id="ARBA00022768"/>
    </source>
</evidence>
<dbReference type="NCBIfam" id="TIGR00038">
    <property type="entry name" value="efp"/>
    <property type="match status" value="1"/>
</dbReference>
<dbReference type="InterPro" id="IPR013852">
    <property type="entry name" value="Transl_elong_P/YeiP_CS"/>
</dbReference>
<evidence type="ECO:0000259" key="11">
    <source>
        <dbReference type="SMART" id="SM00841"/>
    </source>
</evidence>
<dbReference type="Pfam" id="PF01132">
    <property type="entry name" value="EFP"/>
    <property type="match status" value="1"/>
</dbReference>
<dbReference type="SUPFAM" id="SSF50249">
    <property type="entry name" value="Nucleic acid-binding proteins"/>
    <property type="match status" value="2"/>
</dbReference>
<dbReference type="SMART" id="SM00841">
    <property type="entry name" value="Elong-fact-P_C"/>
    <property type="match status" value="1"/>
</dbReference>
<dbReference type="GO" id="GO:0043043">
    <property type="term" value="P:peptide biosynthetic process"/>
    <property type="evidence" value="ECO:0007669"/>
    <property type="project" value="InterPro"/>
</dbReference>
<dbReference type="Pfam" id="PF09285">
    <property type="entry name" value="Elong-fact-P_C"/>
    <property type="match status" value="1"/>
</dbReference>
<dbReference type="GO" id="GO:0005829">
    <property type="term" value="C:cytosol"/>
    <property type="evidence" value="ECO:0007669"/>
    <property type="project" value="UniProtKB-ARBA"/>
</dbReference>
<evidence type="ECO:0000256" key="4">
    <source>
        <dbReference type="ARBA" id="ARBA00022490"/>
    </source>
</evidence>
<protein>
    <recommendedName>
        <fullName evidence="8 9">Elongation factor P</fullName>
        <shortName evidence="8">EF-P</shortName>
    </recommendedName>
</protein>
<dbReference type="AlphaFoldDB" id="A0A0A8E7A4"/>
<dbReference type="InterPro" id="IPR020599">
    <property type="entry name" value="Transl_elong_fac_P/YeiP"/>
</dbReference>
<dbReference type="SMART" id="SM01185">
    <property type="entry name" value="EFP"/>
    <property type="match status" value="1"/>
</dbReference>
<dbReference type="InterPro" id="IPR008991">
    <property type="entry name" value="Translation_prot_SH3-like_sf"/>
</dbReference>
<comment type="pathway">
    <text evidence="2 8">Protein biosynthesis; polypeptide chain elongation.</text>
</comment>
<dbReference type="Proteomes" id="UP000031129">
    <property type="component" value="Chromosome"/>
</dbReference>
<comment type="subcellular location">
    <subcellularLocation>
        <location evidence="1 8">Cytoplasm</location>
    </subcellularLocation>
</comment>
<gene>
    <name evidence="8 13" type="primary">efp</name>
    <name evidence="13" type="ORF">MYF_01775</name>
</gene>
<dbReference type="CDD" id="cd05794">
    <property type="entry name" value="S1_EF-P_repeat_2"/>
    <property type="match status" value="1"/>
</dbReference>
<evidence type="ECO:0000256" key="3">
    <source>
        <dbReference type="ARBA" id="ARBA00009479"/>
    </source>
</evidence>
<dbReference type="InterPro" id="IPR015365">
    <property type="entry name" value="Elong-fact-P_C"/>
</dbReference>
<comment type="function">
    <text evidence="7 8">Involved in peptide bond synthesis. Stimulates efficient translation and peptide-bond synthesis on native or reconstituted 70S ribosomes in vitro. Probably functions indirectly by altering the affinity of the ribosome for aminoacyl-tRNA, thus increasing their reactivity as acceptors for peptidyl transferase.</text>
</comment>
<dbReference type="FunFam" id="2.40.50.140:FF:000009">
    <property type="entry name" value="Elongation factor P"/>
    <property type="match status" value="1"/>
</dbReference>
<evidence type="ECO:0000256" key="6">
    <source>
        <dbReference type="ARBA" id="ARBA00022917"/>
    </source>
</evidence>
<dbReference type="NCBIfam" id="NF001810">
    <property type="entry name" value="PRK00529.1"/>
    <property type="match status" value="1"/>
</dbReference>
<evidence type="ECO:0000256" key="2">
    <source>
        <dbReference type="ARBA" id="ARBA00004815"/>
    </source>
</evidence>
<keyword evidence="6 8" id="KW-0648">Protein biosynthesis</keyword>
<keyword evidence="14" id="KW-1185">Reference proteome</keyword>
<dbReference type="PANTHER" id="PTHR30053:SF12">
    <property type="entry name" value="ELONGATION FACTOR P (EF-P) FAMILY PROTEIN"/>
    <property type="match status" value="1"/>
</dbReference>
<evidence type="ECO:0000313" key="13">
    <source>
        <dbReference type="EMBL" id="AJC49869.1"/>
    </source>
</evidence>
<dbReference type="InterPro" id="IPR001059">
    <property type="entry name" value="Transl_elong_P/YeiP_cen"/>
</dbReference>
<dbReference type="HAMAP" id="MF_00141">
    <property type="entry name" value="EF_P"/>
    <property type="match status" value="1"/>
</dbReference>
<evidence type="ECO:0000256" key="8">
    <source>
        <dbReference type="HAMAP-Rule" id="MF_00141"/>
    </source>
</evidence>
<evidence type="ECO:0000256" key="7">
    <source>
        <dbReference type="ARBA" id="ARBA00025469"/>
    </source>
</evidence>
<dbReference type="InterPro" id="IPR012340">
    <property type="entry name" value="NA-bd_OB-fold"/>
</dbReference>
<evidence type="ECO:0000259" key="12">
    <source>
        <dbReference type="SMART" id="SM01185"/>
    </source>
</evidence>
<dbReference type="GO" id="GO:0003746">
    <property type="term" value="F:translation elongation factor activity"/>
    <property type="evidence" value="ECO:0007669"/>
    <property type="project" value="UniProtKB-UniRule"/>
</dbReference>
<dbReference type="RefSeq" id="WP_002557532.1">
    <property type="nucleotide sequence ID" value="NZ_CP007585.1"/>
</dbReference>
<evidence type="ECO:0000313" key="14">
    <source>
        <dbReference type="Proteomes" id="UP000031129"/>
    </source>
</evidence>
<dbReference type="InterPro" id="IPR013185">
    <property type="entry name" value="Transl_elong_KOW-like"/>
</dbReference>
<dbReference type="KEGG" id="mfq:MYF_01775"/>
<dbReference type="PIRSF" id="PIRSF005901">
    <property type="entry name" value="EF-P"/>
    <property type="match status" value="1"/>
</dbReference>
<reference evidence="13 14" key="1">
    <citation type="journal article" date="2015" name="Genome Announc.">
        <title>Complete Genome Sequence of Mycoplasma flocculare Strain Ms42T (ATCC 27399T).</title>
        <authorList>
            <person name="Calcutt M.J."/>
            <person name="Foecking M.F."/>
            <person name="Heidari M.B."/>
            <person name="McIntosh M.A."/>
        </authorList>
    </citation>
    <scope>NUCLEOTIDE SEQUENCE [LARGE SCALE GENOMIC DNA]</scope>
    <source>
        <strain evidence="14">ATCC 27399</strain>
    </source>
</reference>
<dbReference type="UniPathway" id="UPA00345"/>
<organism evidence="13 14">
    <name type="scientific">Mesomycoplasma flocculare ATCC 27399</name>
    <dbReference type="NCBI Taxonomy" id="743971"/>
    <lineage>
        <taxon>Bacteria</taxon>
        <taxon>Bacillati</taxon>
        <taxon>Mycoplasmatota</taxon>
        <taxon>Mycoplasmoidales</taxon>
        <taxon>Metamycoplasmataceae</taxon>
        <taxon>Mesomycoplasma</taxon>
    </lineage>
</organism>
<dbReference type="HOGENOM" id="CLU_074944_2_1_14"/>
<keyword evidence="5 8" id="KW-0251">Elongation factor</keyword>
<feature type="domain" description="Translation elongation factor P/YeiP central" evidence="12">
    <location>
        <begin position="67"/>
        <end position="121"/>
    </location>
</feature>
<accession>A0A0A8E7A4</accession>
<dbReference type="Gene3D" id="2.30.30.30">
    <property type="match status" value="1"/>
</dbReference>
<feature type="domain" description="Elongation factor P C-terminal" evidence="11">
    <location>
        <begin position="129"/>
        <end position="184"/>
    </location>
</feature>
<name>A0A0A8E7A4_MESFC</name>